<dbReference type="SMART" id="SM00498">
    <property type="entry name" value="FH2"/>
    <property type="match status" value="1"/>
</dbReference>
<dbReference type="GO" id="GO:0071203">
    <property type="term" value="C:WASH complex"/>
    <property type="evidence" value="ECO:0007669"/>
    <property type="project" value="InterPro"/>
</dbReference>
<evidence type="ECO:0000259" key="3">
    <source>
        <dbReference type="PROSITE" id="PS51232"/>
    </source>
</evidence>
<dbReference type="PROSITE" id="PS51444">
    <property type="entry name" value="FH2"/>
    <property type="match status" value="1"/>
</dbReference>
<dbReference type="GO" id="GO:0031267">
    <property type="term" value="F:small GTPase binding"/>
    <property type="evidence" value="ECO:0007669"/>
    <property type="project" value="InterPro"/>
</dbReference>
<keyword evidence="1" id="KW-0175">Coiled coil</keyword>
<dbReference type="Gene3D" id="1.10.238.150">
    <property type="entry name" value="Formin, FH3 diaphanous domain"/>
    <property type="match status" value="1"/>
</dbReference>
<dbReference type="PROSITE" id="PS51232">
    <property type="entry name" value="GBD_FH3"/>
    <property type="match status" value="1"/>
</dbReference>
<evidence type="ECO:0000256" key="2">
    <source>
        <dbReference type="SAM" id="MobiDB-lite"/>
    </source>
</evidence>
<dbReference type="InterPro" id="IPR010473">
    <property type="entry name" value="GTPase-bd"/>
</dbReference>
<evidence type="ECO:0000259" key="4">
    <source>
        <dbReference type="PROSITE" id="PS51444"/>
    </source>
</evidence>
<dbReference type="Pfam" id="PF10152">
    <property type="entry name" value="CCDC53"/>
    <property type="match status" value="2"/>
</dbReference>
<dbReference type="GO" id="GO:0030036">
    <property type="term" value="P:actin cytoskeleton organization"/>
    <property type="evidence" value="ECO:0007669"/>
    <property type="project" value="InterPro"/>
</dbReference>
<dbReference type="Gene3D" id="1.25.10.10">
    <property type="entry name" value="Leucine-rich Repeat Variant"/>
    <property type="match status" value="1"/>
</dbReference>
<gene>
    <name evidence="5" type="ORF">AV274_4506</name>
</gene>
<dbReference type="Pfam" id="PF02181">
    <property type="entry name" value="FH2"/>
    <property type="match status" value="1"/>
</dbReference>
<protein>
    <submittedName>
        <fullName evidence="5">Formin 2 domain-containing protein</fullName>
    </submittedName>
</protein>
<dbReference type="SMART" id="SM01139">
    <property type="entry name" value="Drf_FH3"/>
    <property type="match status" value="1"/>
</dbReference>
<dbReference type="STRING" id="478820.A0A196SBY3"/>
<dbReference type="PANTHER" id="PTHR45725">
    <property type="entry name" value="FORMIN HOMOLOGY 2 FAMILY MEMBER"/>
    <property type="match status" value="1"/>
</dbReference>
<proteinExistence type="predicted"/>
<feature type="coiled-coil region" evidence="1">
    <location>
        <begin position="1510"/>
        <end position="1540"/>
    </location>
</feature>
<dbReference type="EMBL" id="LXWW01000320">
    <property type="protein sequence ID" value="OAO13831.1"/>
    <property type="molecule type" value="Genomic_DNA"/>
</dbReference>
<dbReference type="OrthoDB" id="1104827at2759"/>
<reference evidence="5 6" key="1">
    <citation type="submission" date="2016-05" db="EMBL/GenBank/DDBJ databases">
        <title>Nuclear genome of Blastocystis sp. subtype 1 NandII.</title>
        <authorList>
            <person name="Gentekaki E."/>
            <person name="Curtis B."/>
            <person name="Stairs C."/>
            <person name="Eme L."/>
            <person name="Herman E."/>
            <person name="Klimes V."/>
            <person name="Arias M.C."/>
            <person name="Elias M."/>
            <person name="Hilliou F."/>
            <person name="Klute M."/>
            <person name="Malik S.-B."/>
            <person name="Pightling A."/>
            <person name="Rachubinski R."/>
            <person name="Salas D."/>
            <person name="Schlacht A."/>
            <person name="Suga H."/>
            <person name="Archibald J."/>
            <person name="Ball S.G."/>
            <person name="Clark G."/>
            <person name="Dacks J."/>
            <person name="Van Der Giezen M."/>
            <person name="Tsaousis A."/>
            <person name="Roger A."/>
        </authorList>
    </citation>
    <scope>NUCLEOTIDE SEQUENCE [LARGE SCALE GENOMIC DNA]</scope>
    <source>
        <strain evidence="6">ATCC 50177 / NandII</strain>
    </source>
</reference>
<keyword evidence="6" id="KW-1185">Reference proteome</keyword>
<dbReference type="InterPro" id="IPR010472">
    <property type="entry name" value="FH3_dom"/>
</dbReference>
<sequence>MSAEGLSDDNLPAEPVKKRVNLRDLNECYLVKITDKKFVRGAKELKRYFRLNDTIVTYSDSESKKIKGEYDLEKVVTLRNPSKRFPMKEEYCDSMIDLVFEDKTLTITGHVRLPGSVEFVKKIVEIVNTLRKYKEPPEDEEQFDELFEQTLDDMMLREELRGPMRSRSKPEKWMLIKNQMKSNLKSNFTMLSTLELLKGKSISQDEAREVDSVIRAANLHHAQLFLEKDGVPLLFNLLKRYCTKLPLNATNISIIDTLLDTVHDLTNIEIGDEAVCEYADSAPTLLCVLLTDNGKLVESATQMLTFIINKKGGDMVDEWIDAFSRERKEKYKLESVMQVLENTEDPLVAERTLFFINVAVNSHATLFKRKTFRSIFMEWDIFGIMDGILEKAAARGWANQASIQDEYKTFSDSEKKDREEATVEGVDLSSASSLFDAIQKHLAEQHRSDVLSRILRNMFTIPDDAYRGGRMWELLLQMTNFVLSITPDSFNVSFDQSMTDLARQLVTLGKQTFKSTLNFERIDPQYVRFLHLKVLGEPLDALKEQAQAAGLDPAYLDKEFPDYRTIPEYTRFFDDRRRGVAVEVVKQKMVEEGLDENVLDVYDMGETQVIRVDYVRYIEWFRRKEAGEDVEALAVEMEKEGLDASVLEHDVNSIEFINIPYQVIISGDERGLVMVPSSEVVAPAASAGSAASVAPAASVPATCQHHYEKMVDFAYYKFFKPSVLDLDLSVVGFTNIPEDTEVTYPDGHVEPCVKPGDVVPAAPAASVPATCQHHYEKMVDFAYYKFFKLLNNHLPKEGLQMKMQMENLDPSVLDLDLSVVGFTNIPEDTEVTYPDGHVEPCVKPGALAPAASAPATCQHHYEKMVDFAYYKFFKLAKNGLPKEGLKMKMQLESLDPSVIDMDMNTVGFTNIPEDTEVTYPDGHVEPCVKPGALAPAASVPATCQHHYEKMVDFAYYKFFKLAKNGLPKEGLKMKMQMENLDPSVIDMDMSVVGFTNIPEDTEIAYPDGHVEPCVKPGALIPAASAASAASTASASATCPHRYAKLVDYEYYKHFKSLHDGVPKKQVLMRVKLDCLDPSVLDLDMSTVGFTDIPEGKEVVYPDGHVEPCVKVPTVAKPALRSAASLKPRMSMAVSASRSVEKPKEEVMQPRKKFAHKAKLRAVYWDNITSKAVLEKSMWVKLDDRAIKLDTGMLDAAFAAKDIAVLLPTEPVKKEESKVVNLLDAKREKNVGISIGRLKVDVKTIHHALLFGDFSVLTKDILPLLVNAAPTEEEQVVCNAYQGEVAKLSEASRFAYELSDIPSVQMRLECCRTIATMDDEEARLHEMMQIYESNLQYVKNSQGLKTLCQILLAIGNYLNGDSARGGAWGFRIEYLRKINTTKCADGTRTLATVLCDVVQQQYPDVLEAVKGLAQLKEASKLELKAALKDVASLRAQIAKMVKVSSQGSCCDEDRFPQVLSIKTGDMKARVQALQDGMNKLTGYFNELIVEFGESKEDYTVDSFFKVLVDFYDIFMNELATLEKKKKDAEELRKRMANQEMITKSIRAHAMDTFRENTKGLTSKELANQIKKQTMRESRIRQSMAPAMNLGVSTRPSYGLGRQSRASGNVRDMLRESGIGLNRSYLDEVDDHRESTASYISDVMSLDTDSLAESEGDEDILVSSRRK</sequence>
<evidence type="ECO:0000256" key="1">
    <source>
        <dbReference type="SAM" id="Coils"/>
    </source>
</evidence>
<feature type="domain" description="GBD/FH3" evidence="3">
    <location>
        <begin position="135"/>
        <end position="490"/>
    </location>
</feature>
<name>A0A196SBY3_BLAHN</name>
<accession>A0A196SBY3</accession>
<dbReference type="InterPro" id="IPR042201">
    <property type="entry name" value="FH2_Formin_sf"/>
</dbReference>
<dbReference type="PANTHER" id="PTHR45725:SF1">
    <property type="entry name" value="DISHEVELLED ASSOCIATED ACTIVATOR OF MORPHOGENESIS, ISOFORM D"/>
    <property type="match status" value="1"/>
</dbReference>
<dbReference type="InterPro" id="IPR015425">
    <property type="entry name" value="FH2_Formin"/>
</dbReference>
<dbReference type="GO" id="GO:0003779">
    <property type="term" value="F:actin binding"/>
    <property type="evidence" value="ECO:0007669"/>
    <property type="project" value="InterPro"/>
</dbReference>
<dbReference type="InterPro" id="IPR019309">
    <property type="entry name" value="WASHC3"/>
</dbReference>
<dbReference type="InterPro" id="IPR016024">
    <property type="entry name" value="ARM-type_fold"/>
</dbReference>
<dbReference type="InterPro" id="IPR051425">
    <property type="entry name" value="Formin_Homology"/>
</dbReference>
<dbReference type="InterPro" id="IPR014768">
    <property type="entry name" value="GBD/FH3_dom"/>
</dbReference>
<dbReference type="Gene3D" id="1.20.58.2220">
    <property type="entry name" value="Formin, FH2 domain"/>
    <property type="match status" value="1"/>
</dbReference>
<organism evidence="5 6">
    <name type="scientific">Blastocystis sp. subtype 1 (strain ATCC 50177 / NandII)</name>
    <dbReference type="NCBI Taxonomy" id="478820"/>
    <lineage>
        <taxon>Eukaryota</taxon>
        <taxon>Sar</taxon>
        <taxon>Stramenopiles</taxon>
        <taxon>Bigyra</taxon>
        <taxon>Opalozoa</taxon>
        <taxon>Opalinata</taxon>
        <taxon>Blastocystidae</taxon>
        <taxon>Blastocystis</taxon>
    </lineage>
</organism>
<dbReference type="InterPro" id="IPR011989">
    <property type="entry name" value="ARM-like"/>
</dbReference>
<dbReference type="SMART" id="SM01140">
    <property type="entry name" value="Drf_GBD"/>
    <property type="match status" value="1"/>
</dbReference>
<evidence type="ECO:0000313" key="6">
    <source>
        <dbReference type="Proteomes" id="UP000078348"/>
    </source>
</evidence>
<dbReference type="Pfam" id="PF06367">
    <property type="entry name" value="Drf_FH3"/>
    <property type="match status" value="1"/>
</dbReference>
<evidence type="ECO:0000313" key="5">
    <source>
        <dbReference type="EMBL" id="OAO13831.1"/>
    </source>
</evidence>
<dbReference type="Proteomes" id="UP000078348">
    <property type="component" value="Unassembled WGS sequence"/>
</dbReference>
<feature type="region of interest" description="Disordered" evidence="2">
    <location>
        <begin position="1644"/>
        <end position="1665"/>
    </location>
</feature>
<feature type="compositionally biased region" description="Acidic residues" evidence="2">
    <location>
        <begin position="1648"/>
        <end position="1658"/>
    </location>
</feature>
<dbReference type="Pfam" id="PF06371">
    <property type="entry name" value="Drf_GBD"/>
    <property type="match status" value="1"/>
</dbReference>
<feature type="domain" description="FH2" evidence="4">
    <location>
        <begin position="1149"/>
        <end position="1539"/>
    </location>
</feature>
<comment type="caution">
    <text evidence="5">The sequence shown here is derived from an EMBL/GenBank/DDBJ whole genome shotgun (WGS) entry which is preliminary data.</text>
</comment>
<dbReference type="SUPFAM" id="SSF101447">
    <property type="entry name" value="Formin homology 2 domain (FH2 domain)"/>
    <property type="match status" value="1"/>
</dbReference>
<dbReference type="SUPFAM" id="SSF48371">
    <property type="entry name" value="ARM repeat"/>
    <property type="match status" value="1"/>
</dbReference>